<dbReference type="Proteomes" id="UP000009138">
    <property type="component" value="Unassembled WGS sequence"/>
</dbReference>
<sequence length="34" mass="3760">MSAGAQDGSLYDHYSHHAQKCKLLNIASFRLLIA</sequence>
<dbReference type="GeneID" id="93623773"/>
<dbReference type="RefSeq" id="XP_067527493.1">
    <property type="nucleotide sequence ID" value="XM_067671392.1"/>
</dbReference>
<protein>
    <submittedName>
        <fullName evidence="1">Uncharacterized protein</fullName>
    </submittedName>
</protein>
<reference evidence="1 2" key="1">
    <citation type="journal article" date="2009" name="PLoS Genet.">
        <title>Genomic analysis of the basal lineage fungus Rhizopus oryzae reveals a whole-genome duplication.</title>
        <authorList>
            <person name="Ma L.-J."/>
            <person name="Ibrahim A.S."/>
            <person name="Skory C."/>
            <person name="Grabherr M.G."/>
            <person name="Burger G."/>
            <person name="Butler M."/>
            <person name="Elias M."/>
            <person name="Idnurm A."/>
            <person name="Lang B.F."/>
            <person name="Sone T."/>
            <person name="Abe A."/>
            <person name="Calvo S.E."/>
            <person name="Corrochano L.M."/>
            <person name="Engels R."/>
            <person name="Fu J."/>
            <person name="Hansberg W."/>
            <person name="Kim J.-M."/>
            <person name="Kodira C.D."/>
            <person name="Koehrsen M.J."/>
            <person name="Liu B."/>
            <person name="Miranda-Saavedra D."/>
            <person name="O'Leary S."/>
            <person name="Ortiz-Castellanos L."/>
            <person name="Poulter R."/>
            <person name="Rodriguez-Romero J."/>
            <person name="Ruiz-Herrera J."/>
            <person name="Shen Y.-Q."/>
            <person name="Zeng Q."/>
            <person name="Galagan J."/>
            <person name="Birren B.W."/>
            <person name="Cuomo C.A."/>
            <person name="Wickes B.L."/>
        </authorList>
    </citation>
    <scope>NUCLEOTIDE SEQUENCE [LARGE SCALE GENOMIC DNA]</scope>
    <source>
        <strain evidence="2">RA 99-880 / ATCC MYA-4621 / FGSC 9543 / NRRL 43880</strain>
    </source>
</reference>
<dbReference type="EMBL" id="CH476753">
    <property type="protein sequence ID" value="EIE92097.1"/>
    <property type="molecule type" value="Genomic_DNA"/>
</dbReference>
<dbReference type="VEuPathDB" id="FungiDB:RO3G_16808"/>
<proteinExistence type="predicted"/>
<name>I1CUG7_RHIO9</name>
<dbReference type="InParanoid" id="I1CUG7"/>
<accession>I1CUG7</accession>
<gene>
    <name evidence="1" type="ORF">RO3G_16808</name>
</gene>
<evidence type="ECO:0000313" key="2">
    <source>
        <dbReference type="Proteomes" id="UP000009138"/>
    </source>
</evidence>
<keyword evidence="2" id="KW-1185">Reference proteome</keyword>
<dbReference type="AlphaFoldDB" id="I1CUG7"/>
<evidence type="ECO:0000313" key="1">
    <source>
        <dbReference type="EMBL" id="EIE92097.1"/>
    </source>
</evidence>
<organism evidence="1 2">
    <name type="scientific">Rhizopus delemar (strain RA 99-880 / ATCC MYA-4621 / FGSC 9543 / NRRL 43880)</name>
    <name type="common">Mucormycosis agent</name>
    <name type="synonym">Rhizopus arrhizus var. delemar</name>
    <dbReference type="NCBI Taxonomy" id="246409"/>
    <lineage>
        <taxon>Eukaryota</taxon>
        <taxon>Fungi</taxon>
        <taxon>Fungi incertae sedis</taxon>
        <taxon>Mucoromycota</taxon>
        <taxon>Mucoromycotina</taxon>
        <taxon>Mucoromycetes</taxon>
        <taxon>Mucorales</taxon>
        <taxon>Mucorineae</taxon>
        <taxon>Rhizopodaceae</taxon>
        <taxon>Rhizopus</taxon>
    </lineage>
</organism>